<keyword evidence="5" id="KW-0732">Signal</keyword>
<dbReference type="SMART" id="SM00633">
    <property type="entry name" value="Glyco_10"/>
    <property type="match status" value="1"/>
</dbReference>
<name>A0A0G4EST3_VITBC</name>
<dbReference type="InParanoid" id="A0A0G4EST3"/>
<feature type="compositionally biased region" description="Polar residues" evidence="10">
    <location>
        <begin position="390"/>
        <end position="401"/>
    </location>
</feature>
<dbReference type="PRINTS" id="PR00134">
    <property type="entry name" value="GLHYDRLASE10"/>
</dbReference>
<dbReference type="Gene3D" id="3.20.20.80">
    <property type="entry name" value="Glycosidases"/>
    <property type="match status" value="1"/>
</dbReference>
<keyword evidence="6" id="KW-0378">Hydrolase</keyword>
<dbReference type="InterPro" id="IPR017853">
    <property type="entry name" value="GH"/>
</dbReference>
<gene>
    <name evidence="12" type="ORF">Vbra_13096</name>
</gene>
<dbReference type="GO" id="GO:0045493">
    <property type="term" value="P:xylan catabolic process"/>
    <property type="evidence" value="ECO:0007669"/>
    <property type="project" value="UniProtKB-KW"/>
</dbReference>
<dbReference type="SUPFAM" id="SSF51445">
    <property type="entry name" value="(Trans)glycosidases"/>
    <property type="match status" value="1"/>
</dbReference>
<feature type="region of interest" description="Disordered" evidence="10">
    <location>
        <begin position="387"/>
        <end position="460"/>
    </location>
</feature>
<evidence type="ECO:0000256" key="3">
    <source>
        <dbReference type="ARBA" id="ARBA00012590"/>
    </source>
</evidence>
<evidence type="ECO:0000256" key="9">
    <source>
        <dbReference type="ARBA" id="ARBA00023326"/>
    </source>
</evidence>
<evidence type="ECO:0000256" key="8">
    <source>
        <dbReference type="ARBA" id="ARBA00023295"/>
    </source>
</evidence>
<keyword evidence="8" id="KW-0326">Glycosidase</keyword>
<dbReference type="PANTHER" id="PTHR31490">
    <property type="entry name" value="GLYCOSYL HYDROLASE"/>
    <property type="match status" value="1"/>
</dbReference>
<proteinExistence type="inferred from homology"/>
<dbReference type="AlphaFoldDB" id="A0A0G4EST3"/>
<evidence type="ECO:0000256" key="7">
    <source>
        <dbReference type="ARBA" id="ARBA00023277"/>
    </source>
</evidence>
<comment type="catalytic activity">
    <reaction evidence="1">
        <text>Endohydrolysis of (1-&gt;4)-beta-D-xylosidic linkages in xylans.</text>
        <dbReference type="EC" id="3.2.1.8"/>
    </reaction>
</comment>
<dbReference type="Proteomes" id="UP000041254">
    <property type="component" value="Unassembled WGS sequence"/>
</dbReference>
<evidence type="ECO:0000256" key="2">
    <source>
        <dbReference type="ARBA" id="ARBA00007495"/>
    </source>
</evidence>
<dbReference type="EC" id="3.2.1.8" evidence="3"/>
<dbReference type="OrthoDB" id="3055998at2759"/>
<keyword evidence="9" id="KW-0624">Polysaccharide degradation</keyword>
<evidence type="ECO:0000256" key="10">
    <source>
        <dbReference type="SAM" id="MobiDB-lite"/>
    </source>
</evidence>
<dbReference type="InterPro" id="IPR001000">
    <property type="entry name" value="GH10_dom"/>
</dbReference>
<keyword evidence="7" id="KW-0119">Carbohydrate metabolism</keyword>
<evidence type="ECO:0000313" key="13">
    <source>
        <dbReference type="Proteomes" id="UP000041254"/>
    </source>
</evidence>
<dbReference type="PROSITE" id="PS51760">
    <property type="entry name" value="GH10_2"/>
    <property type="match status" value="1"/>
</dbReference>
<dbReference type="PANTHER" id="PTHR31490:SF88">
    <property type="entry name" value="BETA-XYLANASE"/>
    <property type="match status" value="1"/>
</dbReference>
<accession>A0A0G4EST3</accession>
<comment type="similarity">
    <text evidence="2">Belongs to the glycosyl hydrolase 10 (cellulase F) family.</text>
</comment>
<dbReference type="VEuPathDB" id="CryptoDB:Vbra_13096"/>
<dbReference type="PhylomeDB" id="A0A0G4EST3"/>
<evidence type="ECO:0000256" key="6">
    <source>
        <dbReference type="ARBA" id="ARBA00022801"/>
    </source>
</evidence>
<sequence length="490" mass="55010">MKLYDAVLLAVCLLEWRRRAAHVTDAMAAKATPEKSDSEWRSDGFTDKLIPALASISRSSGVLLGVAASSGKLNDTDYKKLLVRHFSSVTPEAECKIKELTPQGPDHYVWDKCDAVYRYAVENGKYFRLHTLLWWDHLPDWLDKGSFSPRKLRAWTVGHIEKVMARYPDAYAVDVINEGVADEFPGGVTASLDGVRRGNKWFPLIPDYLELAFKTARRVNPTAKLIYNDYNIASMYGWMREKSNAVYLLLRDMKSRGVPIDGVGIQMHFCLSAFDEPGTFEGIAYNFQRLGQLGLEVHITELEFNCSPYGDPCPRWNRASLDKQAALYRQVTRLCLDYSHICTMMSTWGASDRFSWRGPEQHALLFDEEFRPKPAFFALAEEFARPPSSPLQFQPNPSAFNYTAPHDDMHWDGEPADADNDSNRTDTDKRPPTHLPEGWEGIPLPGENETTTATTTSSGWRRAGFGSVGGLMLVLSCLVVVLSGSGDNGF</sequence>
<feature type="domain" description="GH10" evidence="11">
    <location>
        <begin position="47"/>
        <end position="382"/>
    </location>
</feature>
<dbReference type="GO" id="GO:0031176">
    <property type="term" value="F:endo-1,4-beta-xylanase activity"/>
    <property type="evidence" value="ECO:0007669"/>
    <property type="project" value="UniProtKB-EC"/>
</dbReference>
<evidence type="ECO:0000259" key="11">
    <source>
        <dbReference type="PROSITE" id="PS51760"/>
    </source>
</evidence>
<organism evidence="12 13">
    <name type="scientific">Vitrella brassicaformis (strain CCMP3155)</name>
    <dbReference type="NCBI Taxonomy" id="1169540"/>
    <lineage>
        <taxon>Eukaryota</taxon>
        <taxon>Sar</taxon>
        <taxon>Alveolata</taxon>
        <taxon>Colpodellida</taxon>
        <taxon>Vitrellaceae</taxon>
        <taxon>Vitrella</taxon>
    </lineage>
</organism>
<evidence type="ECO:0000256" key="1">
    <source>
        <dbReference type="ARBA" id="ARBA00000681"/>
    </source>
</evidence>
<evidence type="ECO:0000256" key="5">
    <source>
        <dbReference type="ARBA" id="ARBA00022729"/>
    </source>
</evidence>
<feature type="compositionally biased region" description="Basic and acidic residues" evidence="10">
    <location>
        <begin position="421"/>
        <end position="431"/>
    </location>
</feature>
<protein>
    <recommendedName>
        <fullName evidence="3">endo-1,4-beta-xylanase</fullName>
        <ecNumber evidence="3">3.2.1.8</ecNumber>
    </recommendedName>
</protein>
<dbReference type="Pfam" id="PF00331">
    <property type="entry name" value="Glyco_hydro_10"/>
    <property type="match status" value="1"/>
</dbReference>
<dbReference type="EMBL" id="CDMY01000305">
    <property type="protein sequence ID" value="CEM01466.1"/>
    <property type="molecule type" value="Genomic_DNA"/>
</dbReference>
<reference evidence="12 13" key="1">
    <citation type="submission" date="2014-11" db="EMBL/GenBank/DDBJ databases">
        <authorList>
            <person name="Zhu J."/>
            <person name="Qi W."/>
            <person name="Song R."/>
        </authorList>
    </citation>
    <scope>NUCLEOTIDE SEQUENCE [LARGE SCALE GENOMIC DNA]</scope>
</reference>
<keyword evidence="13" id="KW-1185">Reference proteome</keyword>
<evidence type="ECO:0000256" key="4">
    <source>
        <dbReference type="ARBA" id="ARBA00022651"/>
    </source>
</evidence>
<keyword evidence="4" id="KW-0858">Xylan degradation</keyword>
<dbReference type="InterPro" id="IPR044846">
    <property type="entry name" value="GH10"/>
</dbReference>
<evidence type="ECO:0000313" key="12">
    <source>
        <dbReference type="EMBL" id="CEM01466.1"/>
    </source>
</evidence>